<evidence type="ECO:0000313" key="1">
    <source>
        <dbReference type="EMBL" id="KAG8054782.1"/>
    </source>
</evidence>
<sequence>MTTCLPIGFCHPVFVPATTQINLPIPIPVLVRVWGTRQDPYPISHMLQTCAIAIAWEFRRRQSPATMAVTTCILHHRPRPLLSLVAIAD</sequence>
<organism evidence="1 2">
    <name type="scientific">Zizania palustris</name>
    <name type="common">Northern wild rice</name>
    <dbReference type="NCBI Taxonomy" id="103762"/>
    <lineage>
        <taxon>Eukaryota</taxon>
        <taxon>Viridiplantae</taxon>
        <taxon>Streptophyta</taxon>
        <taxon>Embryophyta</taxon>
        <taxon>Tracheophyta</taxon>
        <taxon>Spermatophyta</taxon>
        <taxon>Magnoliopsida</taxon>
        <taxon>Liliopsida</taxon>
        <taxon>Poales</taxon>
        <taxon>Poaceae</taxon>
        <taxon>BOP clade</taxon>
        <taxon>Oryzoideae</taxon>
        <taxon>Oryzeae</taxon>
        <taxon>Zizaniinae</taxon>
        <taxon>Zizania</taxon>
    </lineage>
</organism>
<gene>
    <name evidence="1" type="ORF">GUJ93_ZPchr0001g30106</name>
</gene>
<protein>
    <submittedName>
        <fullName evidence="1">Uncharacterized protein</fullName>
    </submittedName>
</protein>
<keyword evidence="2" id="KW-1185">Reference proteome</keyword>
<accession>A0A8J5V2A1</accession>
<proteinExistence type="predicted"/>
<dbReference type="EMBL" id="JAAALK010000288">
    <property type="protein sequence ID" value="KAG8054782.1"/>
    <property type="molecule type" value="Genomic_DNA"/>
</dbReference>
<evidence type="ECO:0000313" key="2">
    <source>
        <dbReference type="Proteomes" id="UP000729402"/>
    </source>
</evidence>
<dbReference type="AlphaFoldDB" id="A0A8J5V2A1"/>
<name>A0A8J5V2A1_ZIZPA</name>
<reference evidence="1" key="1">
    <citation type="journal article" date="2021" name="bioRxiv">
        <title>Whole Genome Assembly and Annotation of Northern Wild Rice, Zizania palustris L., Supports a Whole Genome Duplication in the Zizania Genus.</title>
        <authorList>
            <person name="Haas M."/>
            <person name="Kono T."/>
            <person name="Macchietto M."/>
            <person name="Millas R."/>
            <person name="McGilp L."/>
            <person name="Shao M."/>
            <person name="Duquette J."/>
            <person name="Hirsch C.N."/>
            <person name="Kimball J."/>
        </authorList>
    </citation>
    <scope>NUCLEOTIDE SEQUENCE</scope>
    <source>
        <tissue evidence="1">Fresh leaf tissue</tissue>
    </source>
</reference>
<comment type="caution">
    <text evidence="1">The sequence shown here is derived from an EMBL/GenBank/DDBJ whole genome shotgun (WGS) entry which is preliminary data.</text>
</comment>
<reference evidence="1" key="2">
    <citation type="submission" date="2021-02" db="EMBL/GenBank/DDBJ databases">
        <authorList>
            <person name="Kimball J.A."/>
            <person name="Haas M.W."/>
            <person name="Macchietto M."/>
            <person name="Kono T."/>
            <person name="Duquette J."/>
            <person name="Shao M."/>
        </authorList>
    </citation>
    <scope>NUCLEOTIDE SEQUENCE</scope>
    <source>
        <tissue evidence="1">Fresh leaf tissue</tissue>
    </source>
</reference>
<dbReference type="Proteomes" id="UP000729402">
    <property type="component" value="Unassembled WGS sequence"/>
</dbReference>